<sequence>MTKHPCLCHQGMREQGSTRATLISLLYLASAQGQDNQHHLFNLPSKTLCISTDILFVSWHPRFQIWQRS</sequence>
<name>A0A8J8N9X4_HALGN</name>
<protein>
    <submittedName>
        <fullName evidence="1">Uncharacterized protein</fullName>
    </submittedName>
</protein>
<dbReference type="AlphaFoldDB" id="A0A8J8N9X4"/>
<comment type="caution">
    <text evidence="1">The sequence shown here is derived from an EMBL/GenBank/DDBJ whole genome shotgun (WGS) entry which is preliminary data.</text>
</comment>
<evidence type="ECO:0000313" key="1">
    <source>
        <dbReference type="EMBL" id="TNV71048.1"/>
    </source>
</evidence>
<gene>
    <name evidence="1" type="ORF">FGO68_gene15000</name>
</gene>
<proteinExistence type="predicted"/>
<keyword evidence="2" id="KW-1185">Reference proteome</keyword>
<organism evidence="1 2">
    <name type="scientific">Halteria grandinella</name>
    <dbReference type="NCBI Taxonomy" id="5974"/>
    <lineage>
        <taxon>Eukaryota</taxon>
        <taxon>Sar</taxon>
        <taxon>Alveolata</taxon>
        <taxon>Ciliophora</taxon>
        <taxon>Intramacronucleata</taxon>
        <taxon>Spirotrichea</taxon>
        <taxon>Stichotrichia</taxon>
        <taxon>Sporadotrichida</taxon>
        <taxon>Halteriidae</taxon>
        <taxon>Halteria</taxon>
    </lineage>
</organism>
<dbReference type="EMBL" id="RRYP01030941">
    <property type="protein sequence ID" value="TNV71048.1"/>
    <property type="molecule type" value="Genomic_DNA"/>
</dbReference>
<accession>A0A8J8N9X4</accession>
<reference evidence="1" key="1">
    <citation type="submission" date="2019-06" db="EMBL/GenBank/DDBJ databases">
        <authorList>
            <person name="Zheng W."/>
        </authorList>
    </citation>
    <scope>NUCLEOTIDE SEQUENCE</scope>
    <source>
        <strain evidence="1">QDHG01</strain>
    </source>
</reference>
<evidence type="ECO:0000313" key="2">
    <source>
        <dbReference type="Proteomes" id="UP000785679"/>
    </source>
</evidence>
<dbReference type="Proteomes" id="UP000785679">
    <property type="component" value="Unassembled WGS sequence"/>
</dbReference>